<feature type="compositionally biased region" description="Polar residues" evidence="1">
    <location>
        <begin position="25"/>
        <end position="40"/>
    </location>
</feature>
<feature type="region of interest" description="Disordered" evidence="1">
    <location>
        <begin position="21"/>
        <end position="146"/>
    </location>
</feature>
<feature type="compositionally biased region" description="Low complexity" evidence="1">
    <location>
        <begin position="41"/>
        <end position="55"/>
    </location>
</feature>
<evidence type="ECO:0000256" key="1">
    <source>
        <dbReference type="SAM" id="MobiDB-lite"/>
    </source>
</evidence>
<organism evidence="2 3">
    <name type="scientific">Microdochium bolleyi</name>
    <dbReference type="NCBI Taxonomy" id="196109"/>
    <lineage>
        <taxon>Eukaryota</taxon>
        <taxon>Fungi</taxon>
        <taxon>Dikarya</taxon>
        <taxon>Ascomycota</taxon>
        <taxon>Pezizomycotina</taxon>
        <taxon>Sordariomycetes</taxon>
        <taxon>Xylariomycetidae</taxon>
        <taxon>Xylariales</taxon>
        <taxon>Microdochiaceae</taxon>
        <taxon>Microdochium</taxon>
    </lineage>
</organism>
<proteinExistence type="predicted"/>
<feature type="region of interest" description="Disordered" evidence="1">
    <location>
        <begin position="163"/>
        <end position="280"/>
    </location>
</feature>
<feature type="compositionally biased region" description="Basic and acidic residues" evidence="1">
    <location>
        <begin position="270"/>
        <end position="280"/>
    </location>
</feature>
<accession>A0A136IKA2</accession>
<feature type="compositionally biased region" description="Low complexity" evidence="1">
    <location>
        <begin position="110"/>
        <end position="120"/>
    </location>
</feature>
<reference evidence="3" key="1">
    <citation type="submission" date="2016-02" db="EMBL/GenBank/DDBJ databases">
        <title>Draft genome sequence of Microdochium bolleyi, a fungal endophyte of beachgrass.</title>
        <authorList>
            <consortium name="DOE Joint Genome Institute"/>
            <person name="David A.S."/>
            <person name="May G."/>
            <person name="Haridas S."/>
            <person name="Lim J."/>
            <person name="Wang M."/>
            <person name="Labutti K."/>
            <person name="Lipzen A."/>
            <person name="Barry K."/>
            <person name="Grigoriev I.V."/>
        </authorList>
    </citation>
    <scope>NUCLEOTIDE SEQUENCE [LARGE SCALE GENOMIC DNA]</scope>
    <source>
        <strain evidence="3">J235TASD1</strain>
    </source>
</reference>
<dbReference type="AlphaFoldDB" id="A0A136IKA2"/>
<keyword evidence="3" id="KW-1185">Reference proteome</keyword>
<evidence type="ECO:0000313" key="2">
    <source>
        <dbReference type="EMBL" id="KXJ85390.1"/>
    </source>
</evidence>
<dbReference type="Proteomes" id="UP000070501">
    <property type="component" value="Unassembled WGS sequence"/>
</dbReference>
<name>A0A136IKA2_9PEZI</name>
<protein>
    <submittedName>
        <fullName evidence="2">Uncharacterized protein</fullName>
    </submittedName>
</protein>
<gene>
    <name evidence="2" type="ORF">Micbo1qcDRAFT_180831</name>
</gene>
<dbReference type="OrthoDB" id="10492149at2759"/>
<sequence length="471" mass="50424">MAQAKQPTAAVQYPSVLASERNGLKKSQISAPFTNGQSLNGSRQPGSRPSSGGSRTSHDPGLPSLREPSRLDVSAARRGHDGNSGHSLVAKGTLTGEKNIARAIAPNDGSSSSSETSQVQGPGGVVQGQAQLAGEGPGRAGSPNSACVAENLDLASSGGLARAAIPTSNEPRARASAPQSNLAASSAVCSMDTPPGTLQREPAENAKSSAPGEVVTQPSTHQEESMSEQPFPEGHKMSLGSVLQEPTVLESRGSKRTSDEGGSSPMTKRQRGDRWHKGDGIKIEVSRPVCNPFTNLTLTKDSTTDHIKYSASWVPSFVPPSSFRCDEPWNRLKTLVLESYGEAGMTKLYEAVRRRRTKKSQTAKNAIEISDDKANQYFTPKGYPTYDIVAFHIDHDKEERLRVLVKWQDTEVELKDLEIAGLCLAKKLTRAQFGGEVWETEAKLAGFGSAKPYCRICTSNVFCPIHEAIDD</sequence>
<dbReference type="EMBL" id="KQ964283">
    <property type="protein sequence ID" value="KXJ85390.1"/>
    <property type="molecule type" value="Genomic_DNA"/>
</dbReference>
<dbReference type="InParanoid" id="A0A136IKA2"/>
<evidence type="ECO:0000313" key="3">
    <source>
        <dbReference type="Proteomes" id="UP000070501"/>
    </source>
</evidence>
<feature type="compositionally biased region" description="Polar residues" evidence="1">
    <location>
        <begin position="177"/>
        <end position="188"/>
    </location>
</feature>